<evidence type="ECO:0000313" key="3">
    <source>
        <dbReference type="Proteomes" id="UP000008917"/>
    </source>
</evidence>
<dbReference type="KEGG" id="vpe:Varpa_2729"/>
<reference evidence="2 3" key="2">
    <citation type="journal article" date="2013" name="Genome Announc.">
        <title>Genome of the Root-Associated Plant Growth-Promoting Bacterium Variovorax paradoxus Strain EPS.</title>
        <authorList>
            <person name="Han J.I."/>
            <person name="Spain J.C."/>
            <person name="Leadbetter J.R."/>
            <person name="Ovchinnikova G."/>
            <person name="Goodwin L.A."/>
            <person name="Han C.S."/>
            <person name="Woyke T."/>
            <person name="Davenport K.W."/>
            <person name="Orwin P.M."/>
        </authorList>
    </citation>
    <scope>NUCLEOTIDE SEQUENCE [LARGE SCALE GENOMIC DNA]</scope>
    <source>
        <strain evidence="2 3">EPS</strain>
    </source>
</reference>
<keyword evidence="1" id="KW-0472">Membrane</keyword>
<evidence type="ECO:0000256" key="1">
    <source>
        <dbReference type="SAM" id="Phobius"/>
    </source>
</evidence>
<organism evidence="2 3">
    <name type="scientific">Variovorax paradoxus (strain EPS)</name>
    <dbReference type="NCBI Taxonomy" id="595537"/>
    <lineage>
        <taxon>Bacteria</taxon>
        <taxon>Pseudomonadati</taxon>
        <taxon>Pseudomonadota</taxon>
        <taxon>Betaproteobacteria</taxon>
        <taxon>Burkholderiales</taxon>
        <taxon>Comamonadaceae</taxon>
        <taxon>Variovorax</taxon>
    </lineage>
</organism>
<feature type="transmembrane region" description="Helical" evidence="1">
    <location>
        <begin position="26"/>
        <end position="49"/>
    </location>
</feature>
<dbReference type="AlphaFoldDB" id="E6V3Q3"/>
<dbReference type="STRING" id="595537.Varpa_2729"/>
<reference evidence="3" key="1">
    <citation type="submission" date="2010-12" db="EMBL/GenBank/DDBJ databases">
        <title>Complete sequence of Variovorax paradoxus EPS.</title>
        <authorList>
            <consortium name="US DOE Joint Genome Institute"/>
            <person name="Lucas S."/>
            <person name="Copeland A."/>
            <person name="Lapidus A."/>
            <person name="Cheng J.-F."/>
            <person name="Goodwin L."/>
            <person name="Pitluck S."/>
            <person name="Teshima H."/>
            <person name="Detter J.C."/>
            <person name="Han C."/>
            <person name="Tapia R."/>
            <person name="Land M."/>
            <person name="Hauser L."/>
            <person name="Kyrpides N."/>
            <person name="Ivanova N."/>
            <person name="Ovchinnikova G."/>
            <person name="Orwin P."/>
            <person name="Han J.-I.G."/>
            <person name="Woyke T."/>
        </authorList>
    </citation>
    <scope>NUCLEOTIDE SEQUENCE [LARGE SCALE GENOMIC DNA]</scope>
    <source>
        <strain evidence="3">EPS</strain>
    </source>
</reference>
<dbReference type="HOGENOM" id="CLU_1453828_0_0_4"/>
<sequence>MPATEYCFLWIDWWPLCMTKAEWSGWMQAIFSVAAIIAAGAFAMISIRATREDQISARREGMLSLITVVVTLTRLLSMEISARAARLDSSMDDAARDAFLAGDPFVDVLAAAYVIPLHEQPEEAQVRLVFALRRLVSTARETHSAIAKELNSSLGDFLLARQPFALILEGLADLERNCEKRATELR</sequence>
<keyword evidence="1" id="KW-0812">Transmembrane</keyword>
<proteinExistence type="predicted"/>
<dbReference type="RefSeq" id="WP_013541156.1">
    <property type="nucleotide sequence ID" value="NC_014931.1"/>
</dbReference>
<name>E6V3Q3_VARPE</name>
<evidence type="ECO:0000313" key="2">
    <source>
        <dbReference type="EMBL" id="ADU36927.1"/>
    </source>
</evidence>
<dbReference type="Proteomes" id="UP000008917">
    <property type="component" value="Chromosome"/>
</dbReference>
<gene>
    <name evidence="2" type="ordered locus">Varpa_2729</name>
</gene>
<keyword evidence="1" id="KW-1133">Transmembrane helix</keyword>
<dbReference type="EMBL" id="CP002417">
    <property type="protein sequence ID" value="ADU36927.1"/>
    <property type="molecule type" value="Genomic_DNA"/>
</dbReference>
<accession>E6V3Q3</accession>
<protein>
    <submittedName>
        <fullName evidence="2">Uncharacterized protein</fullName>
    </submittedName>
</protein>